<proteinExistence type="inferred from homology"/>
<dbReference type="InterPro" id="IPR011004">
    <property type="entry name" value="Trimer_LpxA-like_sf"/>
</dbReference>
<reference evidence="11" key="1">
    <citation type="submission" date="2015-07" db="EMBL/GenBank/DDBJ databases">
        <title>Draft Genome Sequences of Anaerolinea thermolimosa IMO-1, Bellilinea caldifistulae GOMI-1, Leptolinea tardivitalis YMTK-2, Levilinea saccharolytica KIBI-1,Longilinea arvoryzae KOME-1, Previously Described as Members of the Anaerolineaceae (Chloroflexi).</title>
        <authorList>
            <person name="Sekiguchi Y."/>
            <person name="Ohashi A."/>
            <person name="Matsuura N."/>
            <person name="Tourlousse M.D."/>
        </authorList>
    </citation>
    <scope>NUCLEOTIDE SEQUENCE [LARGE SCALE GENOMIC DNA]</scope>
    <source>
        <strain evidence="11">IMO-1</strain>
    </source>
</reference>
<protein>
    <recommendedName>
        <fullName evidence="8">Glucose-1-phosphate adenylyltransferase</fullName>
        <ecNumber evidence="8">2.7.7.27</ecNumber>
    </recommendedName>
</protein>
<evidence type="ECO:0000256" key="4">
    <source>
        <dbReference type="ARBA" id="ARBA00022695"/>
    </source>
</evidence>
<keyword evidence="6" id="KW-0067">ATP-binding</keyword>
<evidence type="ECO:0000313" key="10">
    <source>
        <dbReference type="EMBL" id="GAP08472.1"/>
    </source>
</evidence>
<dbReference type="PANTHER" id="PTHR43523">
    <property type="entry name" value="GLUCOSE-1-PHOSPHATE ADENYLYLTRANSFERASE-RELATED"/>
    <property type="match status" value="1"/>
</dbReference>
<dbReference type="NCBIfam" id="NF002772">
    <property type="entry name" value="PRK02862.1"/>
    <property type="match status" value="1"/>
</dbReference>
<dbReference type="SUPFAM" id="SSF53448">
    <property type="entry name" value="Nucleotide-diphospho-sugar transferases"/>
    <property type="match status" value="1"/>
</dbReference>
<dbReference type="AlphaFoldDB" id="A0A7U9KNE5"/>
<dbReference type="InterPro" id="IPR011831">
    <property type="entry name" value="ADP-Glc_PPase"/>
</dbReference>
<organism evidence="10 11">
    <name type="scientific">Anaerolinea thermolimosa</name>
    <dbReference type="NCBI Taxonomy" id="229919"/>
    <lineage>
        <taxon>Bacteria</taxon>
        <taxon>Bacillati</taxon>
        <taxon>Chloroflexota</taxon>
        <taxon>Anaerolineae</taxon>
        <taxon>Anaerolineales</taxon>
        <taxon>Anaerolineaceae</taxon>
        <taxon>Anaerolinea</taxon>
    </lineage>
</organism>
<dbReference type="Gene3D" id="2.160.10.10">
    <property type="entry name" value="Hexapeptide repeat proteins"/>
    <property type="match status" value="1"/>
</dbReference>
<evidence type="ECO:0000259" key="9">
    <source>
        <dbReference type="Pfam" id="PF00483"/>
    </source>
</evidence>
<feature type="domain" description="Nucleotidyl transferase" evidence="9">
    <location>
        <begin position="9"/>
        <end position="267"/>
    </location>
</feature>
<dbReference type="InterPro" id="IPR029044">
    <property type="entry name" value="Nucleotide-diphossugar_trans"/>
</dbReference>
<evidence type="ECO:0000256" key="8">
    <source>
        <dbReference type="NCBIfam" id="TIGR02091"/>
    </source>
</evidence>
<evidence type="ECO:0000256" key="3">
    <source>
        <dbReference type="ARBA" id="ARBA00022679"/>
    </source>
</evidence>
<dbReference type="Gene3D" id="3.90.550.10">
    <property type="entry name" value="Spore Coat Polysaccharide Biosynthesis Protein SpsA, Chain A"/>
    <property type="match status" value="1"/>
</dbReference>
<comment type="similarity">
    <text evidence="1">Belongs to the bacterial/plant glucose-1-phosphate adenylyltransferase family.</text>
</comment>
<dbReference type="RefSeq" id="WP_062196087.1">
    <property type="nucleotide sequence ID" value="NZ_DF967966.1"/>
</dbReference>
<dbReference type="GO" id="GO:0005524">
    <property type="term" value="F:ATP binding"/>
    <property type="evidence" value="ECO:0007669"/>
    <property type="project" value="UniProtKB-KW"/>
</dbReference>
<gene>
    <name evidence="10" type="ORF">ATHL_03377</name>
</gene>
<dbReference type="Pfam" id="PF00483">
    <property type="entry name" value="NTP_transferase"/>
    <property type="match status" value="1"/>
</dbReference>
<evidence type="ECO:0000313" key="11">
    <source>
        <dbReference type="Proteomes" id="UP000253922"/>
    </source>
</evidence>
<evidence type="ECO:0000256" key="1">
    <source>
        <dbReference type="ARBA" id="ARBA00010443"/>
    </source>
</evidence>
<dbReference type="NCBIfam" id="TIGR02091">
    <property type="entry name" value="glgC"/>
    <property type="match status" value="1"/>
</dbReference>
<dbReference type="PROSITE" id="PS00808">
    <property type="entry name" value="ADP_GLC_PYROPHOSPH_1"/>
    <property type="match status" value="1"/>
</dbReference>
<dbReference type="InterPro" id="IPR005836">
    <property type="entry name" value="ADP_Glu_pyroP_CS"/>
</dbReference>
<dbReference type="EMBL" id="DF967966">
    <property type="protein sequence ID" value="GAP08472.1"/>
    <property type="molecule type" value="Genomic_DNA"/>
</dbReference>
<dbReference type="CDD" id="cd04651">
    <property type="entry name" value="LbH_G1P_AT_C"/>
    <property type="match status" value="1"/>
</dbReference>
<accession>A0A7U9KNE5</accession>
<keyword evidence="7" id="KW-0119">Carbohydrate metabolism</keyword>
<keyword evidence="4 10" id="KW-0548">Nucleotidyltransferase</keyword>
<keyword evidence="2" id="KW-0321">Glycogen metabolism</keyword>
<keyword evidence="3" id="KW-0808">Transferase</keyword>
<dbReference type="OrthoDB" id="9801810at2"/>
<dbReference type="PROSITE" id="PS00809">
    <property type="entry name" value="ADP_GLC_PYROPHOSPH_2"/>
    <property type="match status" value="1"/>
</dbReference>
<keyword evidence="11" id="KW-1185">Reference proteome</keyword>
<dbReference type="CDD" id="cd02508">
    <property type="entry name" value="ADP_Glucose_PP"/>
    <property type="match status" value="1"/>
</dbReference>
<sequence length="424" mass="47549">MPSLDNILAIILGGGRGSRLYPLTKLRSKPAVPMGGKYRLIDIPISNCINSGIYRIAVLTQFNSVSLHRHITQTYVFDVFHTGAVYIWAAEQTMENADWYQGTADAVRKQLFQIRSARADYVLILAGDHLYRMDYSEMARFHWEHNADITVAVQPVRADEAHRLGILKRDSEGRILRFAEKPKDPALLADLISRDDPIRPYLGSMGIYMFKTNVLIDVLENNAFNDFGGQVIPHALNTHRVYGFDFDGYWEDIGTIRAFYETNLALADPNPRFNLYDPQRPIYSHARFLPGSILDNYVLEHVLLTEGCSLKRCEVRHSVIGLRSQIRSGTVILDSILMGADYYDSGCMSDDSDEGPEPCIGIGRDCFIQGAIIDKNARIGRNVIIKPFPRGVDMETENWTVQDGIVVVPKGAILTAGTIIAPKV</sequence>
<dbReference type="InterPro" id="IPR005835">
    <property type="entry name" value="NTP_transferase_dom"/>
</dbReference>
<evidence type="ECO:0000256" key="2">
    <source>
        <dbReference type="ARBA" id="ARBA00022600"/>
    </source>
</evidence>
<evidence type="ECO:0000256" key="7">
    <source>
        <dbReference type="ARBA" id="ARBA00023277"/>
    </source>
</evidence>
<dbReference type="Proteomes" id="UP000253922">
    <property type="component" value="Unassembled WGS sequence"/>
</dbReference>
<dbReference type="EC" id="2.7.7.27" evidence="8"/>
<evidence type="ECO:0000256" key="5">
    <source>
        <dbReference type="ARBA" id="ARBA00022741"/>
    </source>
</evidence>
<dbReference type="SUPFAM" id="SSF51161">
    <property type="entry name" value="Trimeric LpxA-like enzymes"/>
    <property type="match status" value="1"/>
</dbReference>
<dbReference type="PANTHER" id="PTHR43523:SF12">
    <property type="entry name" value="GLUCOSE-1-PHOSPHATE ADENYLYLTRANSFERASE LARGE SUBUNIT 1, CHLOROPLASTIC-RELATED"/>
    <property type="match status" value="1"/>
</dbReference>
<dbReference type="GO" id="GO:0005978">
    <property type="term" value="P:glycogen biosynthetic process"/>
    <property type="evidence" value="ECO:0007669"/>
    <property type="project" value="UniProtKB-UniRule"/>
</dbReference>
<name>A0A7U9KNE5_9CHLR</name>
<evidence type="ECO:0000256" key="6">
    <source>
        <dbReference type="ARBA" id="ARBA00022840"/>
    </source>
</evidence>
<dbReference type="Pfam" id="PF25247">
    <property type="entry name" value="LbH_GLGC"/>
    <property type="match status" value="1"/>
</dbReference>
<dbReference type="GO" id="GO:0008878">
    <property type="term" value="F:glucose-1-phosphate adenylyltransferase activity"/>
    <property type="evidence" value="ECO:0007669"/>
    <property type="project" value="UniProtKB-UniRule"/>
</dbReference>
<keyword evidence="5" id="KW-0547">Nucleotide-binding</keyword>